<evidence type="ECO:0000256" key="4">
    <source>
        <dbReference type="ARBA" id="ARBA00022723"/>
    </source>
</evidence>
<dbReference type="PROSITE" id="PS00627">
    <property type="entry name" value="GHMP_KINASES_ATP"/>
    <property type="match status" value="1"/>
</dbReference>
<dbReference type="Proteomes" id="UP000295468">
    <property type="component" value="Unassembled WGS sequence"/>
</dbReference>
<evidence type="ECO:0000256" key="6">
    <source>
        <dbReference type="ARBA" id="ARBA00022777"/>
    </source>
</evidence>
<dbReference type="OrthoDB" id="250531at2"/>
<evidence type="ECO:0000256" key="9">
    <source>
        <dbReference type="ARBA" id="ARBA00023144"/>
    </source>
</evidence>
<dbReference type="RefSeq" id="WP_133643785.1">
    <property type="nucleotide sequence ID" value="NZ_SNYI01000002.1"/>
</dbReference>
<dbReference type="FunFam" id="3.30.230.10:FF:000017">
    <property type="entry name" value="Galactokinase"/>
    <property type="match status" value="1"/>
</dbReference>
<evidence type="ECO:0000313" key="15">
    <source>
        <dbReference type="EMBL" id="TDQ30915.1"/>
    </source>
</evidence>
<evidence type="ECO:0000256" key="1">
    <source>
        <dbReference type="ARBA" id="ARBA00006566"/>
    </source>
</evidence>
<feature type="domain" description="GHMP kinase C-terminal" evidence="13">
    <location>
        <begin position="285"/>
        <end position="363"/>
    </location>
</feature>
<gene>
    <name evidence="15" type="ORF">CLV82_1612</name>
</gene>
<evidence type="ECO:0000256" key="10">
    <source>
        <dbReference type="ARBA" id="ARBA00023277"/>
    </source>
</evidence>
<name>A0A4R6TMM5_9FLAO</name>
<feature type="domain" description="GHMP kinase N-terminal" evidence="12">
    <location>
        <begin position="91"/>
        <end position="179"/>
    </location>
</feature>
<dbReference type="InterPro" id="IPR006204">
    <property type="entry name" value="GHMP_kinase_N_dom"/>
</dbReference>
<dbReference type="PIRSF" id="PIRSF000530">
    <property type="entry name" value="Galactokinase"/>
    <property type="match status" value="1"/>
</dbReference>
<keyword evidence="4" id="KW-0479">Metal-binding</keyword>
<evidence type="ECO:0000259" key="12">
    <source>
        <dbReference type="Pfam" id="PF00288"/>
    </source>
</evidence>
<dbReference type="GO" id="GO:0046872">
    <property type="term" value="F:metal ion binding"/>
    <property type="evidence" value="ECO:0007669"/>
    <property type="project" value="UniProtKB-KW"/>
</dbReference>
<evidence type="ECO:0000256" key="5">
    <source>
        <dbReference type="ARBA" id="ARBA00022741"/>
    </source>
</evidence>
<dbReference type="SUPFAM" id="SSF55060">
    <property type="entry name" value="GHMP Kinase, C-terminal domain"/>
    <property type="match status" value="1"/>
</dbReference>
<dbReference type="GO" id="GO:0004335">
    <property type="term" value="F:galactokinase activity"/>
    <property type="evidence" value="ECO:0007669"/>
    <property type="project" value="UniProtKB-UniRule"/>
</dbReference>
<reference evidence="15 16" key="1">
    <citation type="submission" date="2019-03" db="EMBL/GenBank/DDBJ databases">
        <title>Genomic Encyclopedia of Archaeal and Bacterial Type Strains, Phase II (KMG-II): from individual species to whole genera.</title>
        <authorList>
            <person name="Goeker M."/>
        </authorList>
    </citation>
    <scope>NUCLEOTIDE SEQUENCE [LARGE SCALE GENOMIC DNA]</scope>
    <source>
        <strain evidence="15 16">DSM 18435</strain>
    </source>
</reference>
<dbReference type="Pfam" id="PF10509">
    <property type="entry name" value="GalKase_gal_bdg"/>
    <property type="match status" value="1"/>
</dbReference>
<dbReference type="InterPro" id="IPR000705">
    <property type="entry name" value="Galactokinase"/>
</dbReference>
<dbReference type="SUPFAM" id="SSF54211">
    <property type="entry name" value="Ribosomal protein S5 domain 2-like"/>
    <property type="match status" value="1"/>
</dbReference>
<sequence length="391" mass="43420">MSQRINKEVPDNFFSPDPGDLVVHAPGRINLIGEHLDYNGGHVLPAAIDHQLELIFRRNNTSICRVYSESFDNYTEISLDDLSPVNTGWENYIIGILAQVKKEVSVELRGFDCLIRGALPVGAGLSSSAALLCGLAKGINFLFNLGISDKSIILMAQKAEQEYAGTQCGVMDQFAVVKGETDALINLDCKTLEYEIIKAQFKPYRLLLLNTNVTHKLSDSEYNKRRQECEEALKIINSAGNNFSYLSDVPLDTLLNLKSIIPPELQERARYVIEENQRVLQAVMALKEGDLITLGDLMYASHNGLRDRYNVSCAELDLLVAHAQKDPKVLGARMMGGGFGGCTINLVHQDHMDEFIRKISQSYQETFDRPLTPIAVSISPGIRCAALKDRT</sequence>
<dbReference type="PROSITE" id="PS00106">
    <property type="entry name" value="GALACTOKINASE"/>
    <property type="match status" value="1"/>
</dbReference>
<evidence type="ECO:0000313" key="16">
    <source>
        <dbReference type="Proteomes" id="UP000295468"/>
    </source>
</evidence>
<feature type="domain" description="Galactokinase N-terminal" evidence="14">
    <location>
        <begin position="16"/>
        <end position="52"/>
    </location>
</feature>
<dbReference type="Pfam" id="PF00288">
    <property type="entry name" value="GHMP_kinases_N"/>
    <property type="match status" value="1"/>
</dbReference>
<dbReference type="InterPro" id="IPR006203">
    <property type="entry name" value="GHMP_knse_ATP-bd_CS"/>
</dbReference>
<dbReference type="InterPro" id="IPR019539">
    <property type="entry name" value="GalKase_N"/>
</dbReference>
<accession>A0A4R6TMM5</accession>
<comment type="similarity">
    <text evidence="1">Belongs to the GHMP kinase family. GalK subfamily.</text>
</comment>
<keyword evidence="9" id="KW-0299">Galactose metabolism</keyword>
<keyword evidence="3" id="KW-0808">Transferase</keyword>
<dbReference type="EMBL" id="SNYI01000002">
    <property type="protein sequence ID" value="TDQ30915.1"/>
    <property type="molecule type" value="Genomic_DNA"/>
</dbReference>
<dbReference type="GO" id="GO:0005524">
    <property type="term" value="F:ATP binding"/>
    <property type="evidence" value="ECO:0007669"/>
    <property type="project" value="UniProtKB-UniRule"/>
</dbReference>
<evidence type="ECO:0000256" key="11">
    <source>
        <dbReference type="NCBIfam" id="TIGR00131"/>
    </source>
</evidence>
<dbReference type="Gene3D" id="3.30.70.890">
    <property type="entry name" value="GHMP kinase, C-terminal domain"/>
    <property type="match status" value="1"/>
</dbReference>
<dbReference type="Pfam" id="PF08544">
    <property type="entry name" value="GHMP_kinases_C"/>
    <property type="match status" value="1"/>
</dbReference>
<dbReference type="NCBIfam" id="TIGR00131">
    <property type="entry name" value="gal_kin"/>
    <property type="match status" value="1"/>
</dbReference>
<dbReference type="GO" id="GO:0005829">
    <property type="term" value="C:cytosol"/>
    <property type="evidence" value="ECO:0007669"/>
    <property type="project" value="TreeGrafter"/>
</dbReference>
<keyword evidence="5" id="KW-0547">Nucleotide-binding</keyword>
<keyword evidence="6 15" id="KW-0418">Kinase</keyword>
<keyword evidence="16" id="KW-1185">Reference proteome</keyword>
<dbReference type="InterPro" id="IPR013750">
    <property type="entry name" value="GHMP_kinase_C_dom"/>
</dbReference>
<protein>
    <recommendedName>
        <fullName evidence="11">Galactokinase</fullName>
        <ecNumber evidence="11">2.7.1.6</ecNumber>
    </recommendedName>
</protein>
<dbReference type="InterPro" id="IPR020568">
    <property type="entry name" value="Ribosomal_Su5_D2-typ_SF"/>
</dbReference>
<evidence type="ECO:0000259" key="14">
    <source>
        <dbReference type="Pfam" id="PF10509"/>
    </source>
</evidence>
<dbReference type="PANTHER" id="PTHR10457:SF7">
    <property type="entry name" value="GALACTOKINASE-RELATED"/>
    <property type="match status" value="1"/>
</dbReference>
<keyword evidence="2" id="KW-0963">Cytoplasm</keyword>
<proteinExistence type="inferred from homology"/>
<evidence type="ECO:0000259" key="13">
    <source>
        <dbReference type="Pfam" id="PF08544"/>
    </source>
</evidence>
<evidence type="ECO:0000256" key="8">
    <source>
        <dbReference type="ARBA" id="ARBA00022842"/>
    </source>
</evidence>
<dbReference type="InterPro" id="IPR014721">
    <property type="entry name" value="Ribsml_uS5_D2-typ_fold_subgr"/>
</dbReference>
<dbReference type="PRINTS" id="PR00959">
    <property type="entry name" value="MEVGALKINASE"/>
</dbReference>
<dbReference type="InterPro" id="IPR006206">
    <property type="entry name" value="Mevalonate/galactokinase"/>
</dbReference>
<keyword evidence="10" id="KW-0119">Carbohydrate metabolism</keyword>
<dbReference type="FunFam" id="3.30.70.890:FF:000001">
    <property type="entry name" value="Galactokinase"/>
    <property type="match status" value="1"/>
</dbReference>
<dbReference type="EC" id="2.7.1.6" evidence="11"/>
<keyword evidence="7" id="KW-0067">ATP-binding</keyword>
<evidence type="ECO:0000256" key="7">
    <source>
        <dbReference type="ARBA" id="ARBA00022840"/>
    </source>
</evidence>
<evidence type="ECO:0000256" key="2">
    <source>
        <dbReference type="ARBA" id="ARBA00022490"/>
    </source>
</evidence>
<comment type="caution">
    <text evidence="15">The sequence shown here is derived from an EMBL/GenBank/DDBJ whole genome shotgun (WGS) entry which is preliminary data.</text>
</comment>
<dbReference type="InterPro" id="IPR019741">
    <property type="entry name" value="Galactokinase_CS"/>
</dbReference>
<dbReference type="AlphaFoldDB" id="A0A4R6TMM5"/>
<dbReference type="InterPro" id="IPR036554">
    <property type="entry name" value="GHMP_kinase_C_sf"/>
</dbReference>
<evidence type="ECO:0000256" key="3">
    <source>
        <dbReference type="ARBA" id="ARBA00022679"/>
    </source>
</evidence>
<dbReference type="GO" id="GO:0006012">
    <property type="term" value="P:galactose metabolic process"/>
    <property type="evidence" value="ECO:0007669"/>
    <property type="project" value="UniProtKB-UniRule"/>
</dbReference>
<keyword evidence="8" id="KW-0460">Magnesium</keyword>
<dbReference type="PANTHER" id="PTHR10457">
    <property type="entry name" value="MEVALONATE KINASE/GALACTOKINASE"/>
    <property type="match status" value="1"/>
</dbReference>
<organism evidence="15 16">
    <name type="scientific">Zeaxanthinibacter enoshimensis</name>
    <dbReference type="NCBI Taxonomy" id="392009"/>
    <lineage>
        <taxon>Bacteria</taxon>
        <taxon>Pseudomonadati</taxon>
        <taxon>Bacteroidota</taxon>
        <taxon>Flavobacteriia</taxon>
        <taxon>Flavobacteriales</taxon>
        <taxon>Flavobacteriaceae</taxon>
        <taxon>Zeaxanthinibacter</taxon>
    </lineage>
</organism>
<dbReference type="Gene3D" id="3.30.230.10">
    <property type="match status" value="1"/>
</dbReference>
<dbReference type="PRINTS" id="PR00473">
    <property type="entry name" value="GALCTOKINASE"/>
</dbReference>